<proteinExistence type="predicted"/>
<protein>
    <submittedName>
        <fullName evidence="3">Epstein-Barr virus EBNA-1-like</fullName>
    </submittedName>
</protein>
<reference evidence="4" key="4">
    <citation type="journal article" date="2008" name="Nucleic Acids Res.">
        <title>The rice annotation project database (RAP-DB): 2008 update.</title>
        <authorList>
            <consortium name="The rice annotation project (RAP)"/>
        </authorList>
    </citation>
    <scope>GENOME REANNOTATION</scope>
    <source>
        <strain evidence="4">cv. Nipponbare</strain>
    </source>
</reference>
<dbReference type="AlphaFoldDB" id="Q6EQ53"/>
<dbReference type="Proteomes" id="UP000000763">
    <property type="component" value="Chromosome 9"/>
</dbReference>
<evidence type="ECO:0000256" key="1">
    <source>
        <dbReference type="SAM" id="MobiDB-lite"/>
    </source>
</evidence>
<sequence length="88" mass="9791">MGRPAQGGPRRSRARERGERAGRPGSPCAVPGGTRLSAARLTVRREYAAHARGRGKDAVHARGSRWTWMRRAHEQPHGSRWNARTGRD</sequence>
<evidence type="ECO:0000313" key="4">
    <source>
        <dbReference type="Proteomes" id="UP000000763"/>
    </source>
</evidence>
<reference evidence="2" key="1">
    <citation type="submission" date="2002-07" db="EMBL/GenBank/DDBJ databases">
        <title>Oryza sativa nipponbare(GA3) genomic DNA, chromosome 9, PAC clone:P0448B11.</title>
        <authorList>
            <person name="Sasaki T."/>
            <person name="Matsumoto T."/>
            <person name="Hattori M."/>
            <person name="Sakaki Y."/>
            <person name="Katayose Y."/>
        </authorList>
    </citation>
    <scope>NUCLEOTIDE SEQUENCE</scope>
</reference>
<gene>
    <name evidence="3" type="ORF">P0433B06.7</name>
    <name evidence="2" type="ORF">P0448B11.43</name>
</gene>
<organism evidence="3 4">
    <name type="scientific">Oryza sativa subsp. japonica</name>
    <name type="common">Rice</name>
    <dbReference type="NCBI Taxonomy" id="39947"/>
    <lineage>
        <taxon>Eukaryota</taxon>
        <taxon>Viridiplantae</taxon>
        <taxon>Streptophyta</taxon>
        <taxon>Embryophyta</taxon>
        <taxon>Tracheophyta</taxon>
        <taxon>Spermatophyta</taxon>
        <taxon>Magnoliopsida</taxon>
        <taxon>Liliopsida</taxon>
        <taxon>Poales</taxon>
        <taxon>Poaceae</taxon>
        <taxon>BOP clade</taxon>
        <taxon>Oryzoideae</taxon>
        <taxon>Oryzeae</taxon>
        <taxon>Oryzinae</taxon>
        <taxon>Oryza</taxon>
        <taxon>Oryza sativa</taxon>
    </lineage>
</organism>
<evidence type="ECO:0000313" key="3">
    <source>
        <dbReference type="EMBL" id="BAD29217.1"/>
    </source>
</evidence>
<accession>Q6EQ53</accession>
<name>Q6EQ53_ORYSJ</name>
<reference evidence="4" key="3">
    <citation type="journal article" date="2005" name="Nature">
        <title>The map-based sequence of the rice genome.</title>
        <authorList>
            <consortium name="International rice genome sequencing project (IRGSP)"/>
            <person name="Matsumoto T."/>
            <person name="Wu J."/>
            <person name="Kanamori H."/>
            <person name="Katayose Y."/>
            <person name="Fujisawa M."/>
            <person name="Namiki N."/>
            <person name="Mizuno H."/>
            <person name="Yamamoto K."/>
            <person name="Antonio B.A."/>
            <person name="Baba T."/>
            <person name="Sakata K."/>
            <person name="Nagamura Y."/>
            <person name="Aoki H."/>
            <person name="Arikawa K."/>
            <person name="Arita K."/>
            <person name="Bito T."/>
            <person name="Chiden Y."/>
            <person name="Fujitsuka N."/>
            <person name="Fukunaka R."/>
            <person name="Hamada M."/>
            <person name="Harada C."/>
            <person name="Hayashi A."/>
            <person name="Hijishita S."/>
            <person name="Honda M."/>
            <person name="Hosokawa S."/>
            <person name="Ichikawa Y."/>
            <person name="Idonuma A."/>
            <person name="Iijima M."/>
            <person name="Ikeda M."/>
            <person name="Ikeno M."/>
            <person name="Ito K."/>
            <person name="Ito S."/>
            <person name="Ito T."/>
            <person name="Ito Y."/>
            <person name="Ito Y."/>
            <person name="Iwabuchi A."/>
            <person name="Kamiya K."/>
            <person name="Karasawa W."/>
            <person name="Kurita K."/>
            <person name="Katagiri S."/>
            <person name="Kikuta A."/>
            <person name="Kobayashi H."/>
            <person name="Kobayashi N."/>
            <person name="Machita K."/>
            <person name="Maehara T."/>
            <person name="Masukawa M."/>
            <person name="Mizubayashi T."/>
            <person name="Mukai Y."/>
            <person name="Nagasaki H."/>
            <person name="Nagata Y."/>
            <person name="Naito S."/>
            <person name="Nakashima M."/>
            <person name="Nakama Y."/>
            <person name="Nakamichi Y."/>
            <person name="Nakamura M."/>
            <person name="Meguro A."/>
            <person name="Negishi M."/>
            <person name="Ohta I."/>
            <person name="Ohta T."/>
            <person name="Okamoto M."/>
            <person name="Ono N."/>
            <person name="Saji S."/>
            <person name="Sakaguchi M."/>
            <person name="Sakai K."/>
            <person name="Shibata M."/>
            <person name="Shimokawa T."/>
            <person name="Song J."/>
            <person name="Takazaki Y."/>
            <person name="Terasawa K."/>
            <person name="Tsugane M."/>
            <person name="Tsuji K."/>
            <person name="Ueda S."/>
            <person name="Waki K."/>
            <person name="Yamagata H."/>
            <person name="Yamamoto M."/>
            <person name="Yamamoto S."/>
            <person name="Yamane H."/>
            <person name="Yoshiki S."/>
            <person name="Yoshihara R."/>
            <person name="Yukawa K."/>
            <person name="Zhong H."/>
            <person name="Yano M."/>
            <person name="Yuan Q."/>
            <person name="Ouyang S."/>
            <person name="Liu J."/>
            <person name="Jones K.M."/>
            <person name="Gansberger K."/>
            <person name="Moffat K."/>
            <person name="Hill J."/>
            <person name="Bera J."/>
            <person name="Fadrosh D."/>
            <person name="Jin S."/>
            <person name="Johri S."/>
            <person name="Kim M."/>
            <person name="Overton L."/>
            <person name="Reardon M."/>
            <person name="Tsitrin T."/>
            <person name="Vuong H."/>
            <person name="Weaver B."/>
            <person name="Ciecko A."/>
            <person name="Tallon L."/>
            <person name="Jackson J."/>
            <person name="Pai G."/>
            <person name="Aken S.V."/>
            <person name="Utterback T."/>
            <person name="Reidmuller S."/>
            <person name="Feldblyum T."/>
            <person name="Hsiao J."/>
            <person name="Zismann V."/>
            <person name="Iobst S."/>
            <person name="de Vazeille A.R."/>
            <person name="Buell C.R."/>
            <person name="Ying K."/>
            <person name="Li Y."/>
            <person name="Lu T."/>
            <person name="Huang Y."/>
            <person name="Zhao Q."/>
            <person name="Feng Q."/>
            <person name="Zhang L."/>
            <person name="Zhu J."/>
            <person name="Weng Q."/>
            <person name="Mu J."/>
            <person name="Lu Y."/>
            <person name="Fan D."/>
            <person name="Liu Y."/>
            <person name="Guan J."/>
            <person name="Zhang Y."/>
            <person name="Yu S."/>
            <person name="Liu X."/>
            <person name="Zhang Y."/>
            <person name="Hong G."/>
            <person name="Han B."/>
            <person name="Choisne N."/>
            <person name="Demange N."/>
            <person name="Orjeda G."/>
            <person name="Samain S."/>
            <person name="Cattolico L."/>
            <person name="Pelletier E."/>
            <person name="Couloux A."/>
            <person name="Segurens B."/>
            <person name="Wincker P."/>
            <person name="D'Hont A."/>
            <person name="Scarpelli C."/>
            <person name="Weissenbach J."/>
            <person name="Salanoubat M."/>
            <person name="Quetier F."/>
            <person name="Yu Y."/>
            <person name="Kim H.R."/>
            <person name="Rambo T."/>
            <person name="Currie J."/>
            <person name="Collura K."/>
            <person name="Luo M."/>
            <person name="Yang T."/>
            <person name="Ammiraju J.S.S."/>
            <person name="Engler F."/>
            <person name="Soderlund C."/>
            <person name="Wing R.A."/>
            <person name="Palmer L.E."/>
            <person name="de la Bastide M."/>
            <person name="Spiegel L."/>
            <person name="Nascimento L."/>
            <person name="Zutavern T."/>
            <person name="O'Shaughnessy A."/>
            <person name="Dike S."/>
            <person name="Dedhia N."/>
            <person name="Preston R."/>
            <person name="Balija V."/>
            <person name="McCombie W.R."/>
            <person name="Chow T."/>
            <person name="Chen H."/>
            <person name="Chung M."/>
            <person name="Chen C."/>
            <person name="Shaw J."/>
            <person name="Wu H."/>
            <person name="Hsiao K."/>
            <person name="Chao Y."/>
            <person name="Chu M."/>
            <person name="Cheng C."/>
            <person name="Hour A."/>
            <person name="Lee P."/>
            <person name="Lin S."/>
            <person name="Lin Y."/>
            <person name="Liou J."/>
            <person name="Liu S."/>
            <person name="Hsing Y."/>
            <person name="Raghuvanshi S."/>
            <person name="Mohanty A."/>
            <person name="Bharti A.K."/>
            <person name="Gaur A."/>
            <person name="Gupta V."/>
            <person name="Kumar D."/>
            <person name="Ravi V."/>
            <person name="Vij S."/>
            <person name="Kapur A."/>
            <person name="Khurana P."/>
            <person name="Khurana P."/>
            <person name="Khurana J.P."/>
            <person name="Tyagi A.K."/>
            <person name="Gaikwad K."/>
            <person name="Singh A."/>
            <person name="Dalal V."/>
            <person name="Srivastava S."/>
            <person name="Dixit A."/>
            <person name="Pal A.K."/>
            <person name="Ghazi I.A."/>
            <person name="Yadav M."/>
            <person name="Pandit A."/>
            <person name="Bhargava A."/>
            <person name="Sureshbabu K."/>
            <person name="Batra K."/>
            <person name="Sharma T.R."/>
            <person name="Mohapatra T."/>
            <person name="Singh N.K."/>
            <person name="Messing J."/>
            <person name="Nelson A.B."/>
            <person name="Fuks G."/>
            <person name="Kavchok S."/>
            <person name="Keizer G."/>
            <person name="Linton E."/>
            <person name="Llaca V."/>
            <person name="Song R."/>
            <person name="Tanyolac B."/>
            <person name="Young S."/>
            <person name="Ho-Il K."/>
            <person name="Hahn J.H."/>
            <person name="Sangsakoo G."/>
            <person name="Vanavichit A."/>
            <person name="de Mattos Luiz.A.T."/>
            <person name="Zimmer P.D."/>
            <person name="Malone G."/>
            <person name="Dellagostin O."/>
            <person name="de Oliveira A.C."/>
            <person name="Bevan M."/>
            <person name="Bancroft I."/>
            <person name="Minx P."/>
            <person name="Cordum H."/>
            <person name="Wilson R."/>
            <person name="Cheng Z."/>
            <person name="Jin W."/>
            <person name="Jiang J."/>
            <person name="Leong S.A."/>
            <person name="Iwama H."/>
            <person name="Gojobori T."/>
            <person name="Itoh T."/>
            <person name="Niimura Y."/>
            <person name="Fujii Y."/>
            <person name="Habara T."/>
            <person name="Sakai H."/>
            <person name="Sato Y."/>
            <person name="Wilson G."/>
            <person name="Kumar K."/>
            <person name="McCouch S."/>
            <person name="Juretic N."/>
            <person name="Hoen D."/>
            <person name="Wright S."/>
            <person name="Bruskiewich R."/>
            <person name="Bureau T."/>
            <person name="Miyao A."/>
            <person name="Hirochika H."/>
            <person name="Nishikawa T."/>
            <person name="Kadowaki K."/>
            <person name="Sugiura M."/>
            <person name="Burr B."/>
            <person name="Sasaki T."/>
        </authorList>
    </citation>
    <scope>NUCLEOTIDE SEQUENCE [LARGE SCALE GENOMIC DNA]</scope>
    <source>
        <strain evidence="4">cv. Nipponbare</strain>
    </source>
</reference>
<dbReference type="EMBL" id="AP005585">
    <property type="protein sequence ID" value="BAD28817.1"/>
    <property type="molecule type" value="Genomic_DNA"/>
</dbReference>
<evidence type="ECO:0000313" key="2">
    <source>
        <dbReference type="EMBL" id="BAD28817.1"/>
    </source>
</evidence>
<dbReference type="EMBL" id="AP005758">
    <property type="protein sequence ID" value="BAD29217.1"/>
    <property type="molecule type" value="Genomic_DNA"/>
</dbReference>
<reference evidence="3" key="2">
    <citation type="submission" date="2002-09" db="EMBL/GenBank/DDBJ databases">
        <title>Oryza sativa nipponbare(GA3) genomic DNA, chromosome 9, PAC clone:P0433B06.</title>
        <authorList>
            <person name="Sasaki T."/>
            <person name="Matsumoto T."/>
            <person name="Hattori M."/>
            <person name="Sakaki Y."/>
            <person name="Katayose Y."/>
        </authorList>
    </citation>
    <scope>NUCLEOTIDE SEQUENCE</scope>
</reference>
<feature type="region of interest" description="Disordered" evidence="1">
    <location>
        <begin position="1"/>
        <end position="37"/>
    </location>
</feature>